<dbReference type="InterPro" id="IPR051911">
    <property type="entry name" value="SDR_oxidoreductase"/>
</dbReference>
<dbReference type="Gene3D" id="3.40.50.720">
    <property type="entry name" value="NAD(P)-binding Rossmann-like Domain"/>
    <property type="match status" value="1"/>
</dbReference>
<dbReference type="Proteomes" id="UP000638313">
    <property type="component" value="Unassembled WGS sequence"/>
</dbReference>
<feature type="coiled-coil region" evidence="3">
    <location>
        <begin position="186"/>
        <end position="213"/>
    </location>
</feature>
<dbReference type="PANTHER" id="PTHR43976">
    <property type="entry name" value="SHORT CHAIN DEHYDROGENASE"/>
    <property type="match status" value="1"/>
</dbReference>
<gene>
    <name evidence="4" type="ORF">GCM10010218_28670</name>
</gene>
<proteinExistence type="inferred from homology"/>
<protein>
    <submittedName>
        <fullName evidence="4">Short-chain dehydrogenase/reductase</fullName>
    </submittedName>
</protein>
<evidence type="ECO:0000313" key="5">
    <source>
        <dbReference type="Proteomes" id="UP000638313"/>
    </source>
</evidence>
<dbReference type="AlphaFoldDB" id="A0A919B4L2"/>
<keyword evidence="2" id="KW-0560">Oxidoreductase</keyword>
<evidence type="ECO:0000256" key="1">
    <source>
        <dbReference type="ARBA" id="ARBA00006484"/>
    </source>
</evidence>
<comment type="caution">
    <text evidence="4">The sequence shown here is derived from an EMBL/GenBank/DDBJ whole genome shotgun (WGS) entry which is preliminary data.</text>
</comment>
<dbReference type="RefSeq" id="WP_190129934.1">
    <property type="nucleotide sequence ID" value="NZ_BNBD01000005.1"/>
</dbReference>
<dbReference type="GO" id="GO:0016491">
    <property type="term" value="F:oxidoreductase activity"/>
    <property type="evidence" value="ECO:0007669"/>
    <property type="project" value="UniProtKB-KW"/>
</dbReference>
<dbReference type="PANTHER" id="PTHR43976:SF16">
    <property type="entry name" value="SHORT-CHAIN DEHYDROGENASE_REDUCTASE FAMILY PROTEIN"/>
    <property type="match status" value="1"/>
</dbReference>
<reference evidence="4" key="2">
    <citation type="submission" date="2020-09" db="EMBL/GenBank/DDBJ databases">
        <authorList>
            <person name="Sun Q."/>
            <person name="Ohkuma M."/>
        </authorList>
    </citation>
    <scope>NUCLEOTIDE SEQUENCE</scope>
    <source>
        <strain evidence="4">JCM 4059</strain>
    </source>
</reference>
<sequence length="220" mass="22993">MPTPVPLSWIVTSTSSGSSAGLGRHLTEMLLARGDRLHTAELDVTAGPAVRRAVDEAFAALGRADIVVCDAGHALPVTTGDLTDEQIARLVVTDLLGPVRVARAALHHLRVQGGGHIVQIAGAWELEGFFDALADEAAPYGIGTTLVRTTLAGGTLRPVADPAKTARAIIDCAALDPAPRRLTLGSDAYEAELAALTARLAELEAQRELAYAADTDDVRH</sequence>
<accession>A0A919B4L2</accession>
<evidence type="ECO:0000256" key="3">
    <source>
        <dbReference type="SAM" id="Coils"/>
    </source>
</evidence>
<comment type="similarity">
    <text evidence="1">Belongs to the short-chain dehydrogenases/reductases (SDR) family.</text>
</comment>
<dbReference type="SUPFAM" id="SSF51735">
    <property type="entry name" value="NAD(P)-binding Rossmann-fold domains"/>
    <property type="match status" value="1"/>
</dbReference>
<dbReference type="Pfam" id="PF00106">
    <property type="entry name" value="adh_short"/>
    <property type="match status" value="1"/>
</dbReference>
<organism evidence="4 5">
    <name type="scientific">Streptomyces mashuensis</name>
    <dbReference type="NCBI Taxonomy" id="33904"/>
    <lineage>
        <taxon>Bacteria</taxon>
        <taxon>Bacillati</taxon>
        <taxon>Actinomycetota</taxon>
        <taxon>Actinomycetes</taxon>
        <taxon>Kitasatosporales</taxon>
        <taxon>Streptomycetaceae</taxon>
        <taxon>Streptomyces</taxon>
    </lineage>
</organism>
<keyword evidence="5" id="KW-1185">Reference proteome</keyword>
<name>A0A919B4L2_9ACTN</name>
<dbReference type="EMBL" id="BNBD01000005">
    <property type="protein sequence ID" value="GHF45730.1"/>
    <property type="molecule type" value="Genomic_DNA"/>
</dbReference>
<dbReference type="InterPro" id="IPR002347">
    <property type="entry name" value="SDR_fam"/>
</dbReference>
<reference evidence="4" key="1">
    <citation type="journal article" date="2014" name="Int. J. Syst. Evol. Microbiol.">
        <title>Complete genome sequence of Corynebacterium casei LMG S-19264T (=DSM 44701T), isolated from a smear-ripened cheese.</title>
        <authorList>
            <consortium name="US DOE Joint Genome Institute (JGI-PGF)"/>
            <person name="Walter F."/>
            <person name="Albersmeier A."/>
            <person name="Kalinowski J."/>
            <person name="Ruckert C."/>
        </authorList>
    </citation>
    <scope>NUCLEOTIDE SEQUENCE</scope>
    <source>
        <strain evidence="4">JCM 4059</strain>
    </source>
</reference>
<evidence type="ECO:0000313" key="4">
    <source>
        <dbReference type="EMBL" id="GHF45730.1"/>
    </source>
</evidence>
<evidence type="ECO:0000256" key="2">
    <source>
        <dbReference type="ARBA" id="ARBA00023002"/>
    </source>
</evidence>
<dbReference type="InterPro" id="IPR036291">
    <property type="entry name" value="NAD(P)-bd_dom_sf"/>
</dbReference>
<keyword evidence="3" id="KW-0175">Coiled coil</keyword>